<name>A0A645BRB0_9ZZZZ</name>
<dbReference type="AlphaFoldDB" id="A0A645BRB0"/>
<accession>A0A645BRB0</accession>
<sequence>MQPADEFFRIVTQDFFDNLADKGVEALSVDFPRNRPALRRQLFEAVFALPQFLPPPVFLGHIAENQYRAADRAGGVPDGRATIGDLPLCTVLGDECGVVGKIDIHSLGNGAEDRIFDRLASPGVDDAEYLYDRLAGRLGAGPAGKRFRRRVETFDCARRIAGDHTVTDRVEGRREMFFTFAQLFLLCSDARIGAAQHHEA</sequence>
<dbReference type="EMBL" id="VSSQ01021860">
    <property type="protein sequence ID" value="MPM67732.1"/>
    <property type="molecule type" value="Genomic_DNA"/>
</dbReference>
<evidence type="ECO:0000313" key="1">
    <source>
        <dbReference type="EMBL" id="MPM67732.1"/>
    </source>
</evidence>
<gene>
    <name evidence="1" type="ORF">SDC9_114656</name>
</gene>
<proteinExistence type="predicted"/>
<protein>
    <submittedName>
        <fullName evidence="1">Uncharacterized protein</fullName>
    </submittedName>
</protein>
<organism evidence="1">
    <name type="scientific">bioreactor metagenome</name>
    <dbReference type="NCBI Taxonomy" id="1076179"/>
    <lineage>
        <taxon>unclassified sequences</taxon>
        <taxon>metagenomes</taxon>
        <taxon>ecological metagenomes</taxon>
    </lineage>
</organism>
<comment type="caution">
    <text evidence="1">The sequence shown here is derived from an EMBL/GenBank/DDBJ whole genome shotgun (WGS) entry which is preliminary data.</text>
</comment>
<reference evidence="1" key="1">
    <citation type="submission" date="2019-08" db="EMBL/GenBank/DDBJ databases">
        <authorList>
            <person name="Kucharzyk K."/>
            <person name="Murdoch R.W."/>
            <person name="Higgins S."/>
            <person name="Loffler F."/>
        </authorList>
    </citation>
    <scope>NUCLEOTIDE SEQUENCE</scope>
</reference>